<evidence type="ECO:0000313" key="6">
    <source>
        <dbReference type="Proteomes" id="UP000008963"/>
    </source>
</evidence>
<proteinExistence type="inferred from homology"/>
<comment type="similarity">
    <text evidence="1">Belongs to the bacterial solute-binding protein 7 family.</text>
</comment>
<dbReference type="NCBIfam" id="NF037995">
    <property type="entry name" value="TRAP_S1"/>
    <property type="match status" value="1"/>
</dbReference>
<keyword evidence="6" id="KW-1185">Reference proteome</keyword>
<dbReference type="CDD" id="cd13670">
    <property type="entry name" value="PBP2_TRAP_Tp0957_like"/>
    <property type="match status" value="1"/>
</dbReference>
<dbReference type="PATRIC" id="fig|862908.3.peg.673"/>
<dbReference type="HOGENOM" id="CLU_036176_6_0_7"/>
<dbReference type="Pfam" id="PF03480">
    <property type="entry name" value="DctP"/>
    <property type="match status" value="1"/>
</dbReference>
<evidence type="ECO:0000256" key="1">
    <source>
        <dbReference type="ARBA" id="ARBA00009023"/>
    </source>
</evidence>
<dbReference type="STRING" id="862908.BMS_0700"/>
<feature type="chain" id="PRO_5003154771" evidence="4">
    <location>
        <begin position="22"/>
        <end position="324"/>
    </location>
</feature>
<dbReference type="AlphaFoldDB" id="E1X5N8"/>
<dbReference type="InterPro" id="IPR038404">
    <property type="entry name" value="TRAP_DctP_sf"/>
</dbReference>
<dbReference type="PANTHER" id="PTHR33376">
    <property type="match status" value="1"/>
</dbReference>
<keyword evidence="2" id="KW-0813">Transport</keyword>
<reference evidence="6" key="1">
    <citation type="journal article" date="2013" name="ISME J.">
        <title>A small predatory core genome in the divergent marine Bacteriovorax marinus SJ and the terrestrial Bdellovibrio bacteriovorus.</title>
        <authorList>
            <person name="Crossman L.C."/>
            <person name="Chen H."/>
            <person name="Cerdeno-Tarraga A.M."/>
            <person name="Brooks K."/>
            <person name="Quail M.A."/>
            <person name="Pineiro S.A."/>
            <person name="Hobley L."/>
            <person name="Sockett R.E."/>
            <person name="Bentley S.D."/>
            <person name="Parkhill J."/>
            <person name="Williams H.N."/>
            <person name="Stine O.C."/>
        </authorList>
    </citation>
    <scope>NUCLEOTIDE SEQUENCE [LARGE SCALE GENOMIC DNA]</scope>
    <source>
        <strain evidence="6">ATCC BAA-682 / DSM 15412 / SJ</strain>
    </source>
</reference>
<dbReference type="EMBL" id="FQ312005">
    <property type="protein sequence ID" value="CBW25605.1"/>
    <property type="molecule type" value="Genomic_DNA"/>
</dbReference>
<keyword evidence="3 4" id="KW-0732">Signal</keyword>
<organism evidence="5 6">
    <name type="scientific">Halobacteriovorax marinus (strain ATCC BAA-682 / DSM 15412 / SJ)</name>
    <name type="common">Bacteriovorax marinus</name>
    <dbReference type="NCBI Taxonomy" id="862908"/>
    <lineage>
        <taxon>Bacteria</taxon>
        <taxon>Pseudomonadati</taxon>
        <taxon>Bdellovibrionota</taxon>
        <taxon>Bacteriovoracia</taxon>
        <taxon>Bacteriovoracales</taxon>
        <taxon>Halobacteriovoraceae</taxon>
        <taxon>Halobacteriovorax</taxon>
    </lineage>
</organism>
<evidence type="ECO:0000256" key="4">
    <source>
        <dbReference type="SAM" id="SignalP"/>
    </source>
</evidence>
<sequence length="324" mass="36149">MRVMKKILATLTLLFCTSAFGVTLKVGVLAPEGTNWANSLKKMAKEIREKTNKKVKIKFYFGGSQGDEPDVLRKIRVGQLHGGIFTGKTLGDINGDVRVIELPFTFYHDRKKALGIVKKMEPFFNEKFAKNEFKNLGFFEIGNVYFVSQEKTDSLKNMMGVKIWSWEGDKLVSTMIETMKFVSVPLPLPDVLSSLSTGIIQAAYAPPLGIISLQWNTKVKYVIDLPISFSVGAFLLSDKAWAKVKPEHRKTVEEIAAKYVSEVNAGNEKDNSDALAALKSQGIEFLKFSKEDIERGKGLRKEVIGKLKGNLFSAEALKKLESNL</sequence>
<dbReference type="KEGG" id="bmx:BMS_0700"/>
<protein>
    <submittedName>
        <fullName evidence="5">ABC transporter periplasmic solute-binding protein</fullName>
    </submittedName>
</protein>
<dbReference type="Proteomes" id="UP000008963">
    <property type="component" value="Chromosome"/>
</dbReference>
<dbReference type="eggNOG" id="COG1638">
    <property type="taxonomic scope" value="Bacteria"/>
</dbReference>
<evidence type="ECO:0000256" key="3">
    <source>
        <dbReference type="ARBA" id="ARBA00022729"/>
    </source>
</evidence>
<feature type="signal peptide" evidence="4">
    <location>
        <begin position="1"/>
        <end position="21"/>
    </location>
</feature>
<accession>E1X5N8</accession>
<gene>
    <name evidence="5" type="ordered locus">BMS_0700</name>
</gene>
<evidence type="ECO:0000256" key="2">
    <source>
        <dbReference type="ARBA" id="ARBA00022448"/>
    </source>
</evidence>
<name>E1X5N8_HALMS</name>
<dbReference type="InterPro" id="IPR018389">
    <property type="entry name" value="DctP_fam"/>
</dbReference>
<evidence type="ECO:0000313" key="5">
    <source>
        <dbReference type="EMBL" id="CBW25605.1"/>
    </source>
</evidence>
<dbReference type="PANTHER" id="PTHR33376:SF7">
    <property type="entry name" value="C4-DICARBOXYLATE-BINDING PROTEIN DCTB"/>
    <property type="match status" value="1"/>
</dbReference>
<dbReference type="GO" id="GO:0055085">
    <property type="term" value="P:transmembrane transport"/>
    <property type="evidence" value="ECO:0007669"/>
    <property type="project" value="InterPro"/>
</dbReference>
<dbReference type="Gene3D" id="3.40.190.170">
    <property type="entry name" value="Bacterial extracellular solute-binding protein, family 7"/>
    <property type="match status" value="1"/>
</dbReference>